<dbReference type="PANTHER" id="PTHR43248">
    <property type="entry name" value="2-SUCCINYL-6-HYDROXY-2,4-CYCLOHEXADIENE-1-CARBOXYLATE SYNTHASE"/>
    <property type="match status" value="1"/>
</dbReference>
<evidence type="ECO:0000313" key="7">
    <source>
        <dbReference type="EMBL" id="GAA1508098.1"/>
    </source>
</evidence>
<dbReference type="Pfam" id="PF00561">
    <property type="entry name" value="Abhydrolase_1"/>
    <property type="match status" value="1"/>
</dbReference>
<feature type="domain" description="Peptidase S33 tripeptidyl aminopeptidase-like C-terminal" evidence="6">
    <location>
        <begin position="445"/>
        <end position="545"/>
    </location>
</feature>
<gene>
    <name evidence="7" type="ORF">GCM10009741_00960</name>
</gene>
<protein>
    <submittedName>
        <fullName evidence="7">Alpha/beta hydrolase</fullName>
    </submittedName>
</protein>
<dbReference type="InterPro" id="IPR051601">
    <property type="entry name" value="Serine_prot/Carboxylest_S33"/>
</dbReference>
<feature type="chain" id="PRO_5047475195" evidence="4">
    <location>
        <begin position="29"/>
        <end position="574"/>
    </location>
</feature>
<comment type="similarity">
    <text evidence="1">Belongs to the peptidase S33 family.</text>
</comment>
<dbReference type="Gene3D" id="3.40.50.1820">
    <property type="entry name" value="alpha/beta hydrolase"/>
    <property type="match status" value="1"/>
</dbReference>
<dbReference type="Pfam" id="PF08386">
    <property type="entry name" value="Abhydrolase_4"/>
    <property type="match status" value="1"/>
</dbReference>
<feature type="domain" description="AB hydrolase-1" evidence="5">
    <location>
        <begin position="127"/>
        <end position="273"/>
    </location>
</feature>
<keyword evidence="2 4" id="KW-0732">Signal</keyword>
<evidence type="ECO:0000259" key="5">
    <source>
        <dbReference type="Pfam" id="PF00561"/>
    </source>
</evidence>
<evidence type="ECO:0000256" key="2">
    <source>
        <dbReference type="ARBA" id="ARBA00022729"/>
    </source>
</evidence>
<dbReference type="Proteomes" id="UP001500363">
    <property type="component" value="Unassembled WGS sequence"/>
</dbReference>
<dbReference type="InterPro" id="IPR029058">
    <property type="entry name" value="AB_hydrolase_fold"/>
</dbReference>
<sequence>MRRTTRTTLTLAVVAAVAVPAAFAPAVAAPVAQPVAQPASSAQASSGSAADEALVRREAAKAARVAVPKIAWKSCGTDPALAKFQCASVEVPTDYDRPRGATTTIALTRLPASGQRIGTLFTNPGGPGGPGVSFVQQAAEIAYTPEVRAKFDILGFDPRGVGQSDPVTCFPTEAEENAAFAGIEPFPINAAQTKDYTRAMLRAAVGCMTTSPDRLTHYSTANVARDMDLLRRAVGDSKLSYVGYSYGTYLGATYAKLFPGNVRALVLDGTLSPSWYTGSDGDRRPLGVRLRQGEGSWDTYQQFLAECKKAGAERCALAALGDPATVAEKLLQRLKTDPAEVPLPDGTTMTVSYQTAVFLIFQSLYSPLAWTDLAATLAELAAPASAARSAAAVSVAGKVLGEWNRRQEEYSGLGAGLQPCIEAHQSGRPLAYPQFAADANRRAQHFGPLRAWVGLACEFMPVRDTDAFLGPWNLAVKSPVLVFGTRHDPATPYQATRPYADLYPDARMVTVEGYGHGTIGISACADQKITDYLVRLKAPADESTCTQDYKPFTPLAKSRAAAADAALKLAAFGS</sequence>
<dbReference type="PANTHER" id="PTHR43248:SF29">
    <property type="entry name" value="TRIPEPTIDYL AMINOPEPTIDASE"/>
    <property type="match status" value="1"/>
</dbReference>
<evidence type="ECO:0000259" key="6">
    <source>
        <dbReference type="Pfam" id="PF08386"/>
    </source>
</evidence>
<evidence type="ECO:0000256" key="3">
    <source>
        <dbReference type="ARBA" id="ARBA00022801"/>
    </source>
</evidence>
<keyword evidence="8" id="KW-1185">Reference proteome</keyword>
<keyword evidence="3 7" id="KW-0378">Hydrolase</keyword>
<evidence type="ECO:0000256" key="1">
    <source>
        <dbReference type="ARBA" id="ARBA00010088"/>
    </source>
</evidence>
<evidence type="ECO:0000256" key="4">
    <source>
        <dbReference type="SAM" id="SignalP"/>
    </source>
</evidence>
<name>A0ABN1ZZG0_9ACTN</name>
<proteinExistence type="inferred from homology"/>
<organism evidence="7 8">
    <name type="scientific">Kribbella lupini</name>
    <dbReference type="NCBI Taxonomy" id="291602"/>
    <lineage>
        <taxon>Bacteria</taxon>
        <taxon>Bacillati</taxon>
        <taxon>Actinomycetota</taxon>
        <taxon>Actinomycetes</taxon>
        <taxon>Propionibacteriales</taxon>
        <taxon>Kribbellaceae</taxon>
        <taxon>Kribbella</taxon>
    </lineage>
</organism>
<reference evidence="7 8" key="1">
    <citation type="journal article" date="2019" name="Int. J. Syst. Evol. Microbiol.">
        <title>The Global Catalogue of Microorganisms (GCM) 10K type strain sequencing project: providing services to taxonomists for standard genome sequencing and annotation.</title>
        <authorList>
            <consortium name="The Broad Institute Genomics Platform"/>
            <consortium name="The Broad Institute Genome Sequencing Center for Infectious Disease"/>
            <person name="Wu L."/>
            <person name="Ma J."/>
        </authorList>
    </citation>
    <scope>NUCLEOTIDE SEQUENCE [LARGE SCALE GENOMIC DNA]</scope>
    <source>
        <strain evidence="7 8">JCM 14303</strain>
    </source>
</reference>
<dbReference type="RefSeq" id="WP_344167514.1">
    <property type="nucleotide sequence ID" value="NZ_BAAANC010000001.1"/>
</dbReference>
<evidence type="ECO:0000313" key="8">
    <source>
        <dbReference type="Proteomes" id="UP001500363"/>
    </source>
</evidence>
<dbReference type="GO" id="GO:0016787">
    <property type="term" value="F:hydrolase activity"/>
    <property type="evidence" value="ECO:0007669"/>
    <property type="project" value="UniProtKB-KW"/>
</dbReference>
<dbReference type="EMBL" id="BAAANC010000001">
    <property type="protein sequence ID" value="GAA1508098.1"/>
    <property type="molecule type" value="Genomic_DNA"/>
</dbReference>
<dbReference type="InterPro" id="IPR000073">
    <property type="entry name" value="AB_hydrolase_1"/>
</dbReference>
<dbReference type="SUPFAM" id="SSF53474">
    <property type="entry name" value="alpha/beta-Hydrolases"/>
    <property type="match status" value="1"/>
</dbReference>
<accession>A0ABN1ZZG0</accession>
<dbReference type="InterPro" id="IPR013595">
    <property type="entry name" value="Pept_S33_TAP-like_C"/>
</dbReference>
<comment type="caution">
    <text evidence="7">The sequence shown here is derived from an EMBL/GenBank/DDBJ whole genome shotgun (WGS) entry which is preliminary data.</text>
</comment>
<feature type="signal peptide" evidence="4">
    <location>
        <begin position="1"/>
        <end position="28"/>
    </location>
</feature>